<name>A0AAD8J8U6_9APIA</name>
<reference evidence="3" key="2">
    <citation type="submission" date="2023-05" db="EMBL/GenBank/DDBJ databases">
        <authorList>
            <person name="Schelkunov M.I."/>
        </authorList>
    </citation>
    <scope>NUCLEOTIDE SEQUENCE</scope>
    <source>
        <strain evidence="3">Hsosn_3</strain>
        <tissue evidence="3">Leaf</tissue>
    </source>
</reference>
<evidence type="ECO:0000259" key="2">
    <source>
        <dbReference type="Pfam" id="PF26130"/>
    </source>
</evidence>
<reference evidence="3" key="1">
    <citation type="submission" date="2023-02" db="EMBL/GenBank/DDBJ databases">
        <title>Genome of toxic invasive species Heracleum sosnowskyi carries increased number of genes despite the absence of recent whole-genome duplications.</title>
        <authorList>
            <person name="Schelkunov M."/>
            <person name="Shtratnikova V."/>
            <person name="Makarenko M."/>
            <person name="Klepikova A."/>
            <person name="Omelchenko D."/>
            <person name="Novikova G."/>
            <person name="Obukhova E."/>
            <person name="Bogdanov V."/>
            <person name="Penin A."/>
            <person name="Logacheva M."/>
        </authorList>
    </citation>
    <scope>NUCLEOTIDE SEQUENCE</scope>
    <source>
        <strain evidence="3">Hsosn_3</strain>
        <tissue evidence="3">Leaf</tissue>
    </source>
</reference>
<comment type="caution">
    <text evidence="3">The sequence shown here is derived from an EMBL/GenBank/DDBJ whole genome shotgun (WGS) entry which is preliminary data.</text>
</comment>
<dbReference type="InterPro" id="IPR004332">
    <property type="entry name" value="Transposase_MuDR"/>
</dbReference>
<dbReference type="InterPro" id="IPR058594">
    <property type="entry name" value="PB1-like_dom_pln"/>
</dbReference>
<organism evidence="3 4">
    <name type="scientific">Heracleum sosnowskyi</name>
    <dbReference type="NCBI Taxonomy" id="360622"/>
    <lineage>
        <taxon>Eukaryota</taxon>
        <taxon>Viridiplantae</taxon>
        <taxon>Streptophyta</taxon>
        <taxon>Embryophyta</taxon>
        <taxon>Tracheophyta</taxon>
        <taxon>Spermatophyta</taxon>
        <taxon>Magnoliopsida</taxon>
        <taxon>eudicotyledons</taxon>
        <taxon>Gunneridae</taxon>
        <taxon>Pentapetalae</taxon>
        <taxon>asterids</taxon>
        <taxon>campanulids</taxon>
        <taxon>Apiales</taxon>
        <taxon>Apiaceae</taxon>
        <taxon>Apioideae</taxon>
        <taxon>apioid superclade</taxon>
        <taxon>Tordylieae</taxon>
        <taxon>Tordyliinae</taxon>
        <taxon>Heracleum</taxon>
    </lineage>
</organism>
<feature type="domain" description="Transposase MuDR plant" evidence="1">
    <location>
        <begin position="192"/>
        <end position="258"/>
    </location>
</feature>
<evidence type="ECO:0000313" key="3">
    <source>
        <dbReference type="EMBL" id="KAK1399413.1"/>
    </source>
</evidence>
<dbReference type="Proteomes" id="UP001237642">
    <property type="component" value="Unassembled WGS sequence"/>
</dbReference>
<keyword evidence="4" id="KW-1185">Reference proteome</keyword>
<dbReference type="AlphaFoldDB" id="A0AAD8J8U6"/>
<dbReference type="PANTHER" id="PTHR31973">
    <property type="entry name" value="POLYPROTEIN, PUTATIVE-RELATED"/>
    <property type="match status" value="1"/>
</dbReference>
<dbReference type="PANTHER" id="PTHR31973:SF187">
    <property type="entry name" value="MUTATOR TRANSPOSASE MUDRA PROTEIN"/>
    <property type="match status" value="1"/>
</dbReference>
<evidence type="ECO:0008006" key="5">
    <source>
        <dbReference type="Google" id="ProtNLM"/>
    </source>
</evidence>
<gene>
    <name evidence="3" type="ORF">POM88_009276</name>
</gene>
<proteinExistence type="predicted"/>
<accession>A0AAD8J8U6</accession>
<dbReference type="EMBL" id="JAUIZM010000002">
    <property type="protein sequence ID" value="KAK1399413.1"/>
    <property type="molecule type" value="Genomic_DNA"/>
</dbReference>
<evidence type="ECO:0000313" key="4">
    <source>
        <dbReference type="Proteomes" id="UP001237642"/>
    </source>
</evidence>
<evidence type="ECO:0000259" key="1">
    <source>
        <dbReference type="Pfam" id="PF03108"/>
    </source>
</evidence>
<dbReference type="Pfam" id="PF26130">
    <property type="entry name" value="PB1-like"/>
    <property type="match status" value="1"/>
</dbReference>
<dbReference type="Pfam" id="PF03108">
    <property type="entry name" value="DBD_Tnp_Mut"/>
    <property type="match status" value="1"/>
</dbReference>
<sequence length="311" mass="36390">MDKATIKLQYDGKFVYSPHLEYIGGLVKEFVDYDIDLICYFELTWLVKENAGKETCGFFFGFFFKPRDKVKKPKENGNVFDIYCDHGAQTDGEVEIRYYNQTGRAENVDGNLTDVGHQVTKKPEECDSENELEEELEGDDWMGSNISFDDDKCDSNHEDRKCLDEFENDNDGEASIFEQDMYFNTSTPVDEIDFYVGLKFANHKELRHAVKSQAIAKGYVIEFVKSEEKRVLVTCKDKERCKWRLWATTMPTEDSFQIKTLQNEHTCIYKKITTLTLWTLHGCQRSMEKESEKIQNGDSRTYKMRYKKNMV</sequence>
<feature type="domain" description="PB1-like" evidence="2">
    <location>
        <begin position="2"/>
        <end position="54"/>
    </location>
</feature>
<protein>
    <recommendedName>
        <fullName evidence="5">Transposase MuDR plant domain-containing protein</fullName>
    </recommendedName>
</protein>